<protein>
    <recommendedName>
        <fullName evidence="3">DJ-1/PfpI domain-containing protein</fullName>
    </recommendedName>
</protein>
<dbReference type="KEGG" id="pno:SNOG_05327"/>
<name>A0A7U2FBN9_PHANO</name>
<dbReference type="AlphaFoldDB" id="A0A7U2FBN9"/>
<dbReference type="PANTHER" id="PTHR43130:SF7">
    <property type="entry name" value="DJ-1_PFPI DOMAIN-CONTAINING PROTEIN"/>
    <property type="match status" value="1"/>
</dbReference>
<keyword evidence="2" id="KW-1185">Reference proteome</keyword>
<dbReference type="EMBL" id="CP069035">
    <property type="protein sequence ID" value="QRD02354.1"/>
    <property type="molecule type" value="Genomic_DNA"/>
</dbReference>
<evidence type="ECO:0000313" key="1">
    <source>
        <dbReference type="EMBL" id="QRD02354.1"/>
    </source>
</evidence>
<dbReference type="OrthoDB" id="543156at2759"/>
<organism evidence="1 2">
    <name type="scientific">Phaeosphaeria nodorum (strain SN15 / ATCC MYA-4574 / FGSC 10173)</name>
    <name type="common">Glume blotch fungus</name>
    <name type="synonym">Parastagonospora nodorum</name>
    <dbReference type="NCBI Taxonomy" id="321614"/>
    <lineage>
        <taxon>Eukaryota</taxon>
        <taxon>Fungi</taxon>
        <taxon>Dikarya</taxon>
        <taxon>Ascomycota</taxon>
        <taxon>Pezizomycotina</taxon>
        <taxon>Dothideomycetes</taxon>
        <taxon>Pleosporomycetidae</taxon>
        <taxon>Pleosporales</taxon>
        <taxon>Pleosporineae</taxon>
        <taxon>Phaeosphaeriaceae</taxon>
        <taxon>Parastagonospora</taxon>
    </lineage>
</organism>
<dbReference type="RefSeq" id="XP_001795734.1">
    <property type="nucleotide sequence ID" value="XM_001795682.1"/>
</dbReference>
<proteinExistence type="predicted"/>
<dbReference type="PANTHER" id="PTHR43130">
    <property type="entry name" value="ARAC-FAMILY TRANSCRIPTIONAL REGULATOR"/>
    <property type="match status" value="1"/>
</dbReference>
<dbReference type="SUPFAM" id="SSF52317">
    <property type="entry name" value="Class I glutamine amidotransferase-like"/>
    <property type="match status" value="1"/>
</dbReference>
<evidence type="ECO:0008006" key="3">
    <source>
        <dbReference type="Google" id="ProtNLM"/>
    </source>
</evidence>
<dbReference type="InterPro" id="IPR052158">
    <property type="entry name" value="INH-QAR"/>
</dbReference>
<dbReference type="VEuPathDB" id="FungiDB:JI435_053270"/>
<sequence>MPSPRSYNTSFPSAEALFYSCTTSSTSAEDLDMHYIPPSKSSLRIGVIILSQDQTQMVDFAALDLLTMVGRNRLNKLNASPAALEDSLDEIDVRYVTASGEGSFPVSSGGRIPVTNSFQNAPQFDILLIPGSFSTTPLPPSATLFLNCQCARPNLIAIISIVSGILHLAQTGICNERRAAAPRSLLPALKQRFPEISWRSTPWERHDKLWSSNSAVSALDMMRTFMREYFWDRSAAVECALDAVGIGKLDECE</sequence>
<dbReference type="Proteomes" id="UP000663193">
    <property type="component" value="Chromosome 13"/>
</dbReference>
<dbReference type="Gene3D" id="3.40.50.880">
    <property type="match status" value="1"/>
</dbReference>
<reference evidence="2" key="1">
    <citation type="journal article" date="2021" name="BMC Genomics">
        <title>Chromosome-level genome assembly and manually-curated proteome of model necrotroph Parastagonospora nodorum Sn15 reveals a genome-wide trove of candidate effector homologs, and redundancy of virulence-related functions within an accessory chromosome.</title>
        <authorList>
            <person name="Bertazzoni S."/>
            <person name="Jones D.A.B."/>
            <person name="Phan H.T."/>
            <person name="Tan K.-C."/>
            <person name="Hane J.K."/>
        </authorList>
    </citation>
    <scope>NUCLEOTIDE SEQUENCE [LARGE SCALE GENOMIC DNA]</scope>
    <source>
        <strain evidence="2">SN15 / ATCC MYA-4574 / FGSC 10173)</strain>
    </source>
</reference>
<accession>A0A7U2FBN9</accession>
<evidence type="ECO:0000313" key="2">
    <source>
        <dbReference type="Proteomes" id="UP000663193"/>
    </source>
</evidence>
<dbReference type="InterPro" id="IPR029062">
    <property type="entry name" value="Class_I_gatase-like"/>
</dbReference>
<gene>
    <name evidence="1" type="ORF">JI435_053270</name>
</gene>